<reference evidence="2" key="1">
    <citation type="journal article" date="2022" name="bioRxiv">
        <title>Sequencing and chromosome-scale assembly of the giantPleurodeles waltlgenome.</title>
        <authorList>
            <person name="Brown T."/>
            <person name="Elewa A."/>
            <person name="Iarovenko S."/>
            <person name="Subramanian E."/>
            <person name="Araus A.J."/>
            <person name="Petzold A."/>
            <person name="Susuki M."/>
            <person name="Suzuki K.-i.T."/>
            <person name="Hayashi T."/>
            <person name="Toyoda A."/>
            <person name="Oliveira C."/>
            <person name="Osipova E."/>
            <person name="Leigh N.D."/>
            <person name="Simon A."/>
            <person name="Yun M.H."/>
        </authorList>
    </citation>
    <scope>NUCLEOTIDE SEQUENCE</scope>
    <source>
        <strain evidence="2">20211129_DDA</strain>
        <tissue evidence="2">Liver</tissue>
    </source>
</reference>
<dbReference type="AlphaFoldDB" id="A0AAV7SFK5"/>
<dbReference type="Proteomes" id="UP001066276">
    <property type="component" value="Chromosome 4_2"/>
</dbReference>
<organism evidence="2 3">
    <name type="scientific">Pleurodeles waltl</name>
    <name type="common">Iberian ribbed newt</name>
    <dbReference type="NCBI Taxonomy" id="8319"/>
    <lineage>
        <taxon>Eukaryota</taxon>
        <taxon>Metazoa</taxon>
        <taxon>Chordata</taxon>
        <taxon>Craniata</taxon>
        <taxon>Vertebrata</taxon>
        <taxon>Euteleostomi</taxon>
        <taxon>Amphibia</taxon>
        <taxon>Batrachia</taxon>
        <taxon>Caudata</taxon>
        <taxon>Salamandroidea</taxon>
        <taxon>Salamandridae</taxon>
        <taxon>Pleurodelinae</taxon>
        <taxon>Pleurodeles</taxon>
    </lineage>
</organism>
<accession>A0AAV7SFK5</accession>
<keyword evidence="3" id="KW-1185">Reference proteome</keyword>
<protein>
    <submittedName>
        <fullName evidence="2">Uncharacterized protein</fullName>
    </submittedName>
</protein>
<evidence type="ECO:0000256" key="1">
    <source>
        <dbReference type="SAM" id="MobiDB-lite"/>
    </source>
</evidence>
<evidence type="ECO:0000313" key="2">
    <source>
        <dbReference type="EMBL" id="KAJ1163012.1"/>
    </source>
</evidence>
<sequence length="87" mass="9095">MWSPSLRSPQLSRGAGMDACECSGGARAGDVTTGSLALRAEPLGNVVPSRPVARTHTHPCRRPGSAGATVMTATTSRLETHQKGLRR</sequence>
<gene>
    <name evidence="2" type="ORF">NDU88_003475</name>
</gene>
<name>A0AAV7SFK5_PLEWA</name>
<dbReference type="EMBL" id="JANPWB010000008">
    <property type="protein sequence ID" value="KAJ1163012.1"/>
    <property type="molecule type" value="Genomic_DNA"/>
</dbReference>
<evidence type="ECO:0000313" key="3">
    <source>
        <dbReference type="Proteomes" id="UP001066276"/>
    </source>
</evidence>
<feature type="region of interest" description="Disordered" evidence="1">
    <location>
        <begin position="48"/>
        <end position="87"/>
    </location>
</feature>
<feature type="compositionally biased region" description="Basic and acidic residues" evidence="1">
    <location>
        <begin position="78"/>
        <end position="87"/>
    </location>
</feature>
<comment type="caution">
    <text evidence="2">The sequence shown here is derived from an EMBL/GenBank/DDBJ whole genome shotgun (WGS) entry which is preliminary data.</text>
</comment>
<proteinExistence type="predicted"/>